<dbReference type="InterPro" id="IPR015915">
    <property type="entry name" value="Kelch-typ_b-propeller"/>
</dbReference>
<reference evidence="3" key="1">
    <citation type="journal article" date="2023" name="Mol. Phylogenet. Evol.">
        <title>Genome-scale phylogeny and comparative genomics of the fungal order Sordariales.</title>
        <authorList>
            <person name="Hensen N."/>
            <person name="Bonometti L."/>
            <person name="Westerberg I."/>
            <person name="Brannstrom I.O."/>
            <person name="Guillou S."/>
            <person name="Cros-Aarteil S."/>
            <person name="Calhoun S."/>
            <person name="Haridas S."/>
            <person name="Kuo A."/>
            <person name="Mondo S."/>
            <person name="Pangilinan J."/>
            <person name="Riley R."/>
            <person name="LaButti K."/>
            <person name="Andreopoulos B."/>
            <person name="Lipzen A."/>
            <person name="Chen C."/>
            <person name="Yan M."/>
            <person name="Daum C."/>
            <person name="Ng V."/>
            <person name="Clum A."/>
            <person name="Steindorff A."/>
            <person name="Ohm R.A."/>
            <person name="Martin F."/>
            <person name="Silar P."/>
            <person name="Natvig D.O."/>
            <person name="Lalanne C."/>
            <person name="Gautier V."/>
            <person name="Ament-Velasquez S.L."/>
            <person name="Kruys A."/>
            <person name="Hutchinson M.I."/>
            <person name="Powell A.J."/>
            <person name="Barry K."/>
            <person name="Miller A.N."/>
            <person name="Grigoriev I.V."/>
            <person name="Debuchy R."/>
            <person name="Gladieux P."/>
            <person name="Hiltunen Thoren M."/>
            <person name="Johannesson H."/>
        </authorList>
    </citation>
    <scope>NUCLEOTIDE SEQUENCE</scope>
    <source>
        <strain evidence="3">PSN324</strain>
    </source>
</reference>
<dbReference type="Proteomes" id="UP001321749">
    <property type="component" value="Unassembled WGS sequence"/>
</dbReference>
<protein>
    <recommendedName>
        <fullName evidence="5">Galactose oxidase</fullName>
    </recommendedName>
</protein>
<dbReference type="EMBL" id="MU864958">
    <property type="protein sequence ID" value="KAK4463560.1"/>
    <property type="molecule type" value="Genomic_DNA"/>
</dbReference>
<dbReference type="AlphaFoldDB" id="A0AAV9HUB8"/>
<organism evidence="3 4">
    <name type="scientific">Cladorrhinum samala</name>
    <dbReference type="NCBI Taxonomy" id="585594"/>
    <lineage>
        <taxon>Eukaryota</taxon>
        <taxon>Fungi</taxon>
        <taxon>Dikarya</taxon>
        <taxon>Ascomycota</taxon>
        <taxon>Pezizomycotina</taxon>
        <taxon>Sordariomycetes</taxon>
        <taxon>Sordariomycetidae</taxon>
        <taxon>Sordariales</taxon>
        <taxon>Podosporaceae</taxon>
        <taxon>Cladorrhinum</taxon>
    </lineage>
</organism>
<keyword evidence="1" id="KW-0677">Repeat</keyword>
<comment type="caution">
    <text evidence="3">The sequence shown here is derived from an EMBL/GenBank/DDBJ whole genome shotgun (WGS) entry which is preliminary data.</text>
</comment>
<keyword evidence="2" id="KW-0408">Iron</keyword>
<dbReference type="SUPFAM" id="SSF117281">
    <property type="entry name" value="Kelch motif"/>
    <property type="match status" value="1"/>
</dbReference>
<dbReference type="Gene3D" id="2.120.10.80">
    <property type="entry name" value="Kelch-type beta propeller"/>
    <property type="match status" value="2"/>
</dbReference>
<evidence type="ECO:0000256" key="1">
    <source>
        <dbReference type="ARBA" id="ARBA00022737"/>
    </source>
</evidence>
<evidence type="ECO:0008006" key="5">
    <source>
        <dbReference type="Google" id="ProtNLM"/>
    </source>
</evidence>
<dbReference type="PANTHER" id="PTHR47435:SF10">
    <property type="entry name" value="TIP ELONGATION ABERRANT PROTEIN 3"/>
    <property type="match status" value="1"/>
</dbReference>
<keyword evidence="4" id="KW-1185">Reference proteome</keyword>
<gene>
    <name evidence="3" type="ORF">QBC42DRAFT_222643</name>
</gene>
<reference evidence="3" key="2">
    <citation type="submission" date="2023-06" db="EMBL/GenBank/DDBJ databases">
        <authorList>
            <consortium name="Lawrence Berkeley National Laboratory"/>
            <person name="Mondo S.J."/>
            <person name="Hensen N."/>
            <person name="Bonometti L."/>
            <person name="Westerberg I."/>
            <person name="Brannstrom I.O."/>
            <person name="Guillou S."/>
            <person name="Cros-Aarteil S."/>
            <person name="Calhoun S."/>
            <person name="Haridas S."/>
            <person name="Kuo A."/>
            <person name="Pangilinan J."/>
            <person name="Riley R."/>
            <person name="Labutti K."/>
            <person name="Andreopoulos B."/>
            <person name="Lipzen A."/>
            <person name="Chen C."/>
            <person name="Yanf M."/>
            <person name="Daum C."/>
            <person name="Ng V."/>
            <person name="Clum A."/>
            <person name="Steindorff A."/>
            <person name="Ohm R."/>
            <person name="Martin F."/>
            <person name="Silar P."/>
            <person name="Natvig D."/>
            <person name="Lalanne C."/>
            <person name="Gautier V."/>
            <person name="Ament-Velasquez S.L."/>
            <person name="Kruys A."/>
            <person name="Hutchinson M.I."/>
            <person name="Powell A.J."/>
            <person name="Barry K."/>
            <person name="Miller A.N."/>
            <person name="Grigoriev I.V."/>
            <person name="Debuchy R."/>
            <person name="Gladieux P."/>
            <person name="Thoren M.H."/>
            <person name="Johannesson H."/>
        </authorList>
    </citation>
    <scope>NUCLEOTIDE SEQUENCE</scope>
    <source>
        <strain evidence="3">PSN324</strain>
    </source>
</reference>
<evidence type="ECO:0000313" key="3">
    <source>
        <dbReference type="EMBL" id="KAK4463560.1"/>
    </source>
</evidence>
<evidence type="ECO:0000256" key="2">
    <source>
        <dbReference type="ARBA" id="ARBA00023004"/>
    </source>
</evidence>
<name>A0AAV9HUB8_9PEZI</name>
<dbReference type="GO" id="GO:0019760">
    <property type="term" value="P:glucosinolate metabolic process"/>
    <property type="evidence" value="ECO:0007669"/>
    <property type="project" value="UniProtKB-ARBA"/>
</dbReference>
<dbReference type="PANTHER" id="PTHR47435">
    <property type="entry name" value="KELCH REPEAT PROTEIN (AFU_ORTHOLOGUE AFUA_5G12780)"/>
    <property type="match status" value="1"/>
</dbReference>
<accession>A0AAV9HUB8</accession>
<sequence>MAGVVAGAIAAEQIIATGLEAAAAVVIAAPTQPLKVSLVQLPKPEGDSASLARSHHSLTVINNKAYVFGGQHSSSESTDSNHNQLVLCDPVIHTLSLPGPKTHINPSPETQTSHTSFPPLPVQDASTGQPFRPTARAEHAACSWGNRVVIHGGRDGPSAPIASDENCLWVWDVDSLSWSRLRGDTQLHKSMAPRYGHYLFSDEKQNFLLLVGGRADAAKGAGVSREVWFYDLNQQVWSALPDAPAEPLAAAYTGHTLYLLTEEQGVQYLDVRATAEEREKPLEWLRLDEEPAPAPRPTPREGGALVPLGTGYGREYLIYLFGGGAGAGEKKWYGDIWALQLPSRELSGAMIKDKIRDKVLPKKVKSGEGTWAEVEVLPMQQSESEAGKVHPGPRARFGAGAVEKGVVVWGGVNAKGDVEGDGWVIRVASGVADEDRLE</sequence>
<proteinExistence type="predicted"/>
<evidence type="ECO:0000313" key="4">
    <source>
        <dbReference type="Proteomes" id="UP001321749"/>
    </source>
</evidence>
<dbReference type="Pfam" id="PF24681">
    <property type="entry name" value="Kelch_KLHDC2_KLHL20_DRC7"/>
    <property type="match status" value="1"/>
</dbReference>